<keyword evidence="8" id="KW-1185">Reference proteome</keyword>
<dbReference type="GO" id="GO:0006620">
    <property type="term" value="P:post-translational protein targeting to endoplasmic reticulum membrane"/>
    <property type="evidence" value="ECO:0007669"/>
    <property type="project" value="TreeGrafter"/>
</dbReference>
<organism evidence="7 8">
    <name type="scientific">Oopsacas minuta</name>
    <dbReference type="NCBI Taxonomy" id="111878"/>
    <lineage>
        <taxon>Eukaryota</taxon>
        <taxon>Metazoa</taxon>
        <taxon>Porifera</taxon>
        <taxon>Hexactinellida</taxon>
        <taxon>Hexasterophora</taxon>
        <taxon>Lyssacinosida</taxon>
        <taxon>Leucopsacidae</taxon>
        <taxon>Oopsacas</taxon>
    </lineage>
</organism>
<evidence type="ECO:0000256" key="1">
    <source>
        <dbReference type="ARBA" id="ARBA00008175"/>
    </source>
</evidence>
<dbReference type="InterPro" id="IPR011990">
    <property type="entry name" value="TPR-like_helical_dom_sf"/>
</dbReference>
<feature type="region of interest" description="Disordered" evidence="5">
    <location>
        <begin position="222"/>
        <end position="266"/>
    </location>
</feature>
<dbReference type="Pfam" id="PF00515">
    <property type="entry name" value="TPR_1"/>
    <property type="match status" value="1"/>
</dbReference>
<reference evidence="7 8" key="1">
    <citation type="journal article" date="2023" name="BMC Biol.">
        <title>The compact genome of the sponge Oopsacas minuta (Hexactinellida) is lacking key metazoan core genes.</title>
        <authorList>
            <person name="Santini S."/>
            <person name="Schenkelaars Q."/>
            <person name="Jourda C."/>
            <person name="Duchesne M."/>
            <person name="Belahbib H."/>
            <person name="Rocher C."/>
            <person name="Selva M."/>
            <person name="Riesgo A."/>
            <person name="Vervoort M."/>
            <person name="Leys S.P."/>
            <person name="Kodjabachian L."/>
            <person name="Le Bivic A."/>
            <person name="Borchiellini C."/>
            <person name="Claverie J.M."/>
            <person name="Renard E."/>
        </authorList>
    </citation>
    <scope>NUCLEOTIDE SEQUENCE [LARGE SCALE GENOMIC DNA]</scope>
    <source>
        <strain evidence="7">SPO-2</strain>
    </source>
</reference>
<dbReference type="Gene3D" id="1.25.40.10">
    <property type="entry name" value="Tetratricopeptide repeat domain"/>
    <property type="match status" value="1"/>
</dbReference>
<feature type="region of interest" description="Disordered" evidence="5">
    <location>
        <begin position="334"/>
        <end position="379"/>
    </location>
</feature>
<dbReference type="AlphaFoldDB" id="A0AAV7K586"/>
<keyword evidence="3 4" id="KW-0802">TPR repeat</keyword>
<feature type="domain" description="SGTA homodimerisation" evidence="6">
    <location>
        <begin position="13"/>
        <end position="65"/>
    </location>
</feature>
<feature type="repeat" description="TPR" evidence="4">
    <location>
        <begin position="173"/>
        <end position="206"/>
    </location>
</feature>
<name>A0AAV7K586_9METZ</name>
<dbReference type="InterPro" id="IPR032374">
    <property type="entry name" value="SGTA_dimer"/>
</dbReference>
<dbReference type="InterPro" id="IPR019734">
    <property type="entry name" value="TPR_rpt"/>
</dbReference>
<feature type="compositionally biased region" description="Pro residues" evidence="5">
    <location>
        <begin position="345"/>
        <end position="357"/>
    </location>
</feature>
<dbReference type="EMBL" id="JAKMXF010000144">
    <property type="protein sequence ID" value="KAI6656412.1"/>
    <property type="molecule type" value="Genomic_DNA"/>
</dbReference>
<dbReference type="SMART" id="SM00028">
    <property type="entry name" value="TPR"/>
    <property type="match status" value="3"/>
</dbReference>
<dbReference type="PANTHER" id="PTHR45831:SF2">
    <property type="entry name" value="LD24721P"/>
    <property type="match status" value="1"/>
</dbReference>
<dbReference type="InterPro" id="IPR047150">
    <property type="entry name" value="SGT"/>
</dbReference>
<dbReference type="Proteomes" id="UP001165289">
    <property type="component" value="Unassembled WGS sequence"/>
</dbReference>
<evidence type="ECO:0000313" key="8">
    <source>
        <dbReference type="Proteomes" id="UP001165289"/>
    </source>
</evidence>
<dbReference type="GO" id="GO:0016020">
    <property type="term" value="C:membrane"/>
    <property type="evidence" value="ECO:0007669"/>
    <property type="project" value="TreeGrafter"/>
</dbReference>
<evidence type="ECO:0000259" key="6">
    <source>
        <dbReference type="Pfam" id="PF16546"/>
    </source>
</evidence>
<dbReference type="PANTHER" id="PTHR45831">
    <property type="entry name" value="LD24721P"/>
    <property type="match status" value="1"/>
</dbReference>
<dbReference type="Pfam" id="PF13414">
    <property type="entry name" value="TPR_11"/>
    <property type="match status" value="1"/>
</dbReference>
<dbReference type="GO" id="GO:0072380">
    <property type="term" value="C:TRC complex"/>
    <property type="evidence" value="ECO:0007669"/>
    <property type="project" value="TreeGrafter"/>
</dbReference>
<feature type="compositionally biased region" description="Basic and acidic residues" evidence="5">
    <location>
        <begin position="359"/>
        <end position="379"/>
    </location>
</feature>
<proteinExistence type="inferred from homology"/>
<comment type="caution">
    <text evidence="7">The sequence shown here is derived from an EMBL/GenBank/DDBJ whole genome shotgun (WGS) entry which is preliminary data.</text>
</comment>
<protein>
    <submittedName>
        <fullName evidence="7">Small glutamine-rich tetratricopeptide repeat-containing protein alpha-like</fullName>
    </submittedName>
</protein>
<keyword evidence="2" id="KW-0677">Repeat</keyword>
<dbReference type="Gene3D" id="1.20.5.420">
    <property type="entry name" value="Immunoglobulin FC, subunit C"/>
    <property type="match status" value="1"/>
</dbReference>
<dbReference type="GO" id="GO:0060090">
    <property type="term" value="F:molecular adaptor activity"/>
    <property type="evidence" value="ECO:0007669"/>
    <property type="project" value="TreeGrafter"/>
</dbReference>
<comment type="similarity">
    <text evidence="1">Belongs to the SGT family.</text>
</comment>
<gene>
    <name evidence="7" type="ORF">LOD99_1208</name>
</gene>
<dbReference type="SUPFAM" id="SSF48452">
    <property type="entry name" value="TPR-like"/>
    <property type="match status" value="1"/>
</dbReference>
<dbReference type="PROSITE" id="PS50005">
    <property type="entry name" value="TPR"/>
    <property type="match status" value="2"/>
</dbReference>
<feature type="compositionally biased region" description="Polar residues" evidence="5">
    <location>
        <begin position="226"/>
        <end position="248"/>
    </location>
</feature>
<evidence type="ECO:0000256" key="5">
    <source>
        <dbReference type="SAM" id="MobiDB-lite"/>
    </source>
</evidence>
<evidence type="ECO:0000313" key="7">
    <source>
        <dbReference type="EMBL" id="KAI6656412.1"/>
    </source>
</evidence>
<evidence type="ECO:0000256" key="2">
    <source>
        <dbReference type="ARBA" id="ARBA00022737"/>
    </source>
</evidence>
<evidence type="ECO:0000256" key="4">
    <source>
        <dbReference type="PROSITE-ProRule" id="PRU00339"/>
    </source>
</evidence>
<sequence>MASNNSTAPTEDKKKLVYSIMQMLQRDMDKCQGEGDSEKGETLEVVMQCLSEVYEVELESDANKYKIFTPLETLFEQAKGPIGSSPNNPLPVPGGGATPEDIKAGEEFKRQGNEYMKTKEYEQAITAYSKAIEYNDEKSEYYCNRAAAFSKTGKHDRAIEDCTIALGLKEDYARAHGRLGFAYYQLGKHLEAKKAYSRAIELEPDNAGYKHNLDSLERTLREKEQVTSSAHSATPQAPLPTSQPTSNAGGFGTFGGMAQPPQHQAPAFPGFGGQMPNFGGMGAGGMPNLGGMDMNSLMSNPAFMNMASQMMSDPNMMNMANQFASQMAQTGVNPMAGLMGNPGMFPQPPNPQQPPPNSDNKEEKKDEKKDKKDKDGEQK</sequence>
<feature type="repeat" description="TPR" evidence="4">
    <location>
        <begin position="105"/>
        <end position="138"/>
    </location>
</feature>
<dbReference type="PROSITE" id="PS50293">
    <property type="entry name" value="TPR_REGION"/>
    <property type="match status" value="1"/>
</dbReference>
<accession>A0AAV7K586</accession>
<evidence type="ECO:0000256" key="3">
    <source>
        <dbReference type="ARBA" id="ARBA00022803"/>
    </source>
</evidence>
<dbReference type="Pfam" id="PF16546">
    <property type="entry name" value="SGTA_dimer"/>
    <property type="match status" value="1"/>
</dbReference>